<gene>
    <name evidence="3" type="ORF">ABDJ40_04415</name>
</gene>
<evidence type="ECO:0000313" key="3">
    <source>
        <dbReference type="EMBL" id="MEO3712007.1"/>
    </source>
</evidence>
<feature type="transmembrane region" description="Helical" evidence="2">
    <location>
        <begin position="58"/>
        <end position="79"/>
    </location>
</feature>
<keyword evidence="4" id="KW-1185">Reference proteome</keyword>
<dbReference type="Gene3D" id="3.40.30.10">
    <property type="entry name" value="Glutaredoxin"/>
    <property type="match status" value="1"/>
</dbReference>
<protein>
    <recommendedName>
        <fullName evidence="5">Thioredoxin domain-containing protein</fullName>
    </recommendedName>
</protein>
<dbReference type="SUPFAM" id="SSF52833">
    <property type="entry name" value="Thioredoxin-like"/>
    <property type="match status" value="1"/>
</dbReference>
<evidence type="ECO:0000256" key="2">
    <source>
        <dbReference type="SAM" id="Phobius"/>
    </source>
</evidence>
<accession>A0ABV0GAE8</accession>
<evidence type="ECO:0000313" key="4">
    <source>
        <dbReference type="Proteomes" id="UP001462640"/>
    </source>
</evidence>
<keyword evidence="2" id="KW-1133">Transmembrane helix</keyword>
<organism evidence="3 4">
    <name type="scientific">Roseateles flavus</name>
    <dbReference type="NCBI Taxonomy" id="3149041"/>
    <lineage>
        <taxon>Bacteria</taxon>
        <taxon>Pseudomonadati</taxon>
        <taxon>Pseudomonadota</taxon>
        <taxon>Betaproteobacteria</taxon>
        <taxon>Burkholderiales</taxon>
        <taxon>Sphaerotilaceae</taxon>
        <taxon>Roseateles</taxon>
    </lineage>
</organism>
<dbReference type="InterPro" id="IPR036249">
    <property type="entry name" value="Thioredoxin-like_sf"/>
</dbReference>
<dbReference type="Proteomes" id="UP001462640">
    <property type="component" value="Unassembled WGS sequence"/>
</dbReference>
<reference evidence="3 4" key="1">
    <citation type="submission" date="2024-05" db="EMBL/GenBank/DDBJ databases">
        <title>Roseateles sp. 2.12 16S ribosomal RNA gene Genome sequencing and assembly.</title>
        <authorList>
            <person name="Woo H."/>
        </authorList>
    </citation>
    <scope>NUCLEOTIDE SEQUENCE [LARGE SCALE GENOMIC DNA]</scope>
    <source>
        <strain evidence="3 4">2.12</strain>
    </source>
</reference>
<comment type="caution">
    <text evidence="3">The sequence shown here is derived from an EMBL/GenBank/DDBJ whole genome shotgun (WGS) entry which is preliminary data.</text>
</comment>
<sequence>MSGSKSSAPDAPAELRTEMQAAAGDDSPLSFTVHSQPQASELAALAQQQRTRAGRLRMLGVVAVCAAPVIASYFSFYVLKLQGRAYSDLITPTVDLPVGLSLQDLDGKPVSAETLKGQWLLTVVQPSRCDAQCDRLMFAQRQLREMQGKERDKFDKLWLIPDQEPVSAELRALISQGTPVTALRVPADQLQAWLKPAPGHQLNEHLFLIDPVGRWMMRSPAQLDPSKFKKDLDRLVKANAGWDRPGR</sequence>
<name>A0ABV0GAE8_9BURK</name>
<evidence type="ECO:0008006" key="5">
    <source>
        <dbReference type="Google" id="ProtNLM"/>
    </source>
</evidence>
<feature type="region of interest" description="Disordered" evidence="1">
    <location>
        <begin position="1"/>
        <end position="21"/>
    </location>
</feature>
<dbReference type="EMBL" id="JBDPZC010000001">
    <property type="protein sequence ID" value="MEO3712007.1"/>
    <property type="molecule type" value="Genomic_DNA"/>
</dbReference>
<evidence type="ECO:0000256" key="1">
    <source>
        <dbReference type="SAM" id="MobiDB-lite"/>
    </source>
</evidence>
<dbReference type="RefSeq" id="WP_347606547.1">
    <property type="nucleotide sequence ID" value="NZ_JBDPZC010000001.1"/>
</dbReference>
<proteinExistence type="predicted"/>
<keyword evidence="2" id="KW-0812">Transmembrane</keyword>
<keyword evidence="2" id="KW-0472">Membrane</keyword>